<sequence>MNFQEQLNDIQSKSVNFPPSNILLSQKVYSDLVLAKKWKNVEYKPVNGLEICVFLANEPELSTPSIHKLIILPIFQDTEQLSLKRISNIFEVLSTTQVIDTPIEKFTIAIYSTDSTIVYYHISKGLIKATQRNK</sequence>
<dbReference type="AlphaFoldDB" id="A0A8H7V1H8"/>
<dbReference type="PANTHER" id="PTHR28582">
    <property type="entry name" value="TRNA-SPLICING ENDONUCLEASE SUBUNIT SEN15"/>
    <property type="match status" value="1"/>
</dbReference>
<accession>A0A8H7V1H8</accession>
<reference evidence="4" key="1">
    <citation type="submission" date="2020-12" db="EMBL/GenBank/DDBJ databases">
        <title>Metabolic potential, ecology and presence of endohyphal bacteria is reflected in genomic diversity of Mucoromycotina.</title>
        <authorList>
            <person name="Muszewska A."/>
            <person name="Okrasinska A."/>
            <person name="Steczkiewicz K."/>
            <person name="Drgas O."/>
            <person name="Orlowska M."/>
            <person name="Perlinska-Lenart U."/>
            <person name="Aleksandrzak-Piekarczyk T."/>
            <person name="Szatraj K."/>
            <person name="Zielenkiewicz U."/>
            <person name="Pilsyk S."/>
            <person name="Malc E."/>
            <person name="Mieczkowski P."/>
            <person name="Kruszewska J.S."/>
            <person name="Biernat P."/>
            <person name="Pawlowska J."/>
        </authorList>
    </citation>
    <scope>NUCLEOTIDE SEQUENCE</scope>
    <source>
        <strain evidence="4">WA0000017839</strain>
    </source>
</reference>
<evidence type="ECO:0000313" key="5">
    <source>
        <dbReference type="Proteomes" id="UP000603453"/>
    </source>
</evidence>
<evidence type="ECO:0000313" key="4">
    <source>
        <dbReference type="EMBL" id="KAG2198084.1"/>
    </source>
</evidence>
<dbReference type="GO" id="GO:0003676">
    <property type="term" value="F:nucleic acid binding"/>
    <property type="evidence" value="ECO:0007669"/>
    <property type="project" value="InterPro"/>
</dbReference>
<dbReference type="Pfam" id="PF09631">
    <property type="entry name" value="Sen15"/>
    <property type="match status" value="1"/>
</dbReference>
<dbReference type="Proteomes" id="UP000603453">
    <property type="component" value="Unassembled WGS sequence"/>
</dbReference>
<organism evidence="4 5">
    <name type="scientific">Mucor saturninus</name>
    <dbReference type="NCBI Taxonomy" id="64648"/>
    <lineage>
        <taxon>Eukaryota</taxon>
        <taxon>Fungi</taxon>
        <taxon>Fungi incertae sedis</taxon>
        <taxon>Mucoromycota</taxon>
        <taxon>Mucoromycotina</taxon>
        <taxon>Mucoromycetes</taxon>
        <taxon>Mucorales</taxon>
        <taxon>Mucorineae</taxon>
        <taxon>Mucoraceae</taxon>
        <taxon>Mucor</taxon>
    </lineage>
</organism>
<dbReference type="GO" id="GO:0005634">
    <property type="term" value="C:nucleus"/>
    <property type="evidence" value="ECO:0007669"/>
    <property type="project" value="UniProtKB-ARBA"/>
</dbReference>
<gene>
    <name evidence="4" type="ORF">INT47_011919</name>
</gene>
<keyword evidence="2" id="KW-0819">tRNA processing</keyword>
<dbReference type="InterPro" id="IPR036167">
    <property type="entry name" value="tRNA_intron_Endo_cat-like_sf"/>
</dbReference>
<name>A0A8H7V1H8_9FUNG</name>
<dbReference type="InterPro" id="IPR018593">
    <property type="entry name" value="tRNA-endonuc_su_Sen15"/>
</dbReference>
<feature type="domain" description="tRNA-splicing endonuclease subunit Sen15" evidence="3">
    <location>
        <begin position="28"/>
        <end position="131"/>
    </location>
</feature>
<dbReference type="InterPro" id="IPR011856">
    <property type="entry name" value="tRNA_endonuc-like_dom_sf"/>
</dbReference>
<dbReference type="GO" id="GO:0006388">
    <property type="term" value="P:tRNA splicing, via endonucleolytic cleavage and ligation"/>
    <property type="evidence" value="ECO:0007669"/>
    <property type="project" value="InterPro"/>
</dbReference>
<dbReference type="PANTHER" id="PTHR28582:SF1">
    <property type="entry name" value="TRNA-SPLICING ENDONUCLEASE SUBUNIT SEN15"/>
    <property type="match status" value="1"/>
</dbReference>
<evidence type="ECO:0000256" key="1">
    <source>
        <dbReference type="ARBA" id="ARBA00006091"/>
    </source>
</evidence>
<protein>
    <recommendedName>
        <fullName evidence="3">tRNA-splicing endonuclease subunit Sen15 domain-containing protein</fullName>
    </recommendedName>
</protein>
<comment type="similarity">
    <text evidence="1">Belongs to the SEN15 family.</text>
</comment>
<evidence type="ECO:0000256" key="2">
    <source>
        <dbReference type="ARBA" id="ARBA00022694"/>
    </source>
</evidence>
<dbReference type="OrthoDB" id="10002170at2759"/>
<evidence type="ECO:0000259" key="3">
    <source>
        <dbReference type="Pfam" id="PF09631"/>
    </source>
</evidence>
<proteinExistence type="inferred from homology"/>
<keyword evidence="5" id="KW-1185">Reference proteome</keyword>
<comment type="caution">
    <text evidence="4">The sequence shown here is derived from an EMBL/GenBank/DDBJ whole genome shotgun (WGS) entry which is preliminary data.</text>
</comment>
<dbReference type="EMBL" id="JAEPRD010000117">
    <property type="protein sequence ID" value="KAG2198084.1"/>
    <property type="molecule type" value="Genomic_DNA"/>
</dbReference>
<dbReference type="Gene3D" id="3.40.1350.10">
    <property type="match status" value="1"/>
</dbReference>
<dbReference type="SUPFAM" id="SSF53032">
    <property type="entry name" value="tRNA-intron endonuclease catalytic domain-like"/>
    <property type="match status" value="1"/>
</dbReference>